<reference evidence="2" key="1">
    <citation type="submission" date="2023-07" db="EMBL/GenBank/DDBJ databases">
        <authorList>
            <consortium name="CYATHOMIX"/>
        </authorList>
    </citation>
    <scope>NUCLEOTIDE SEQUENCE</scope>
    <source>
        <strain evidence="2">N/A</strain>
    </source>
</reference>
<protein>
    <submittedName>
        <fullName evidence="2">Uncharacterized protein</fullName>
    </submittedName>
</protein>
<dbReference type="AlphaFoldDB" id="A0AA36GQ08"/>
<feature type="compositionally biased region" description="Basic and acidic residues" evidence="1">
    <location>
        <begin position="64"/>
        <end position="74"/>
    </location>
</feature>
<keyword evidence="3" id="KW-1185">Reference proteome</keyword>
<organism evidence="2 3">
    <name type="scientific">Cylicocyclus nassatus</name>
    <name type="common">Nematode worm</name>
    <dbReference type="NCBI Taxonomy" id="53992"/>
    <lineage>
        <taxon>Eukaryota</taxon>
        <taxon>Metazoa</taxon>
        <taxon>Ecdysozoa</taxon>
        <taxon>Nematoda</taxon>
        <taxon>Chromadorea</taxon>
        <taxon>Rhabditida</taxon>
        <taxon>Rhabditina</taxon>
        <taxon>Rhabditomorpha</taxon>
        <taxon>Strongyloidea</taxon>
        <taxon>Strongylidae</taxon>
        <taxon>Cylicocyclus</taxon>
    </lineage>
</organism>
<evidence type="ECO:0000256" key="1">
    <source>
        <dbReference type="SAM" id="MobiDB-lite"/>
    </source>
</evidence>
<gene>
    <name evidence="2" type="ORF">CYNAS_LOCUS8190</name>
</gene>
<evidence type="ECO:0000313" key="3">
    <source>
        <dbReference type="Proteomes" id="UP001176961"/>
    </source>
</evidence>
<sequence>MCDIVGLKTYDGLESSRYGFAFSQDDGLAVTQTDLLQGCSEDDTATIHTAGIDISNEQASSVKPVERSVDDRTVESSASCRSPLASADVKINTHPK</sequence>
<accession>A0AA36GQ08</accession>
<evidence type="ECO:0000313" key="2">
    <source>
        <dbReference type="EMBL" id="CAJ0596207.1"/>
    </source>
</evidence>
<dbReference type="EMBL" id="CATQJL010000112">
    <property type="protein sequence ID" value="CAJ0596207.1"/>
    <property type="molecule type" value="Genomic_DNA"/>
</dbReference>
<name>A0AA36GQ08_CYLNA</name>
<proteinExistence type="predicted"/>
<feature type="region of interest" description="Disordered" evidence="1">
    <location>
        <begin position="58"/>
        <end position="96"/>
    </location>
</feature>
<comment type="caution">
    <text evidence="2">The sequence shown here is derived from an EMBL/GenBank/DDBJ whole genome shotgun (WGS) entry which is preliminary data.</text>
</comment>
<dbReference type="Proteomes" id="UP001176961">
    <property type="component" value="Unassembled WGS sequence"/>
</dbReference>